<gene>
    <name evidence="2" type="ORF">ECPE_LOCUS17168</name>
</gene>
<feature type="compositionally biased region" description="Basic and acidic residues" evidence="1">
    <location>
        <begin position="20"/>
        <end position="34"/>
    </location>
</feature>
<keyword evidence="3" id="KW-1185">Reference proteome</keyword>
<evidence type="ECO:0000256" key="1">
    <source>
        <dbReference type="SAM" id="MobiDB-lite"/>
    </source>
</evidence>
<name>A0A183BD82_9TREM</name>
<proteinExistence type="predicted"/>
<evidence type="ECO:0000313" key="2">
    <source>
        <dbReference type="EMBL" id="VDP94456.1"/>
    </source>
</evidence>
<evidence type="ECO:0000313" key="4">
    <source>
        <dbReference type="WBParaSite" id="ECPE_0001721101-mRNA-1"/>
    </source>
</evidence>
<dbReference type="EMBL" id="UZAN01067805">
    <property type="protein sequence ID" value="VDP94456.1"/>
    <property type="molecule type" value="Genomic_DNA"/>
</dbReference>
<accession>A0A183BD82</accession>
<evidence type="ECO:0000313" key="3">
    <source>
        <dbReference type="Proteomes" id="UP000272942"/>
    </source>
</evidence>
<reference evidence="4" key="1">
    <citation type="submission" date="2016-06" db="UniProtKB">
        <authorList>
            <consortium name="WormBaseParasite"/>
        </authorList>
    </citation>
    <scope>IDENTIFICATION</scope>
</reference>
<sequence length="130" mass="14441">MQHLLHPNLTSSDGRGTINRAERKTYDKAQSDSKKRYEITLAQKSKTCPKAYYGYVQAKAATREAIGCIRDAGGNPTLTSLEKASALQHHFEESYTVDLGNTLPARSITTECPMDKLLVEPQEVEKVSKL</sequence>
<protein>
    <submittedName>
        <fullName evidence="4">RESP18 domain-containing protein</fullName>
    </submittedName>
</protein>
<dbReference type="AlphaFoldDB" id="A0A183BD82"/>
<feature type="region of interest" description="Disordered" evidence="1">
    <location>
        <begin position="1"/>
        <end position="34"/>
    </location>
</feature>
<organism evidence="4">
    <name type="scientific">Echinostoma caproni</name>
    <dbReference type="NCBI Taxonomy" id="27848"/>
    <lineage>
        <taxon>Eukaryota</taxon>
        <taxon>Metazoa</taxon>
        <taxon>Spiralia</taxon>
        <taxon>Lophotrochozoa</taxon>
        <taxon>Platyhelminthes</taxon>
        <taxon>Trematoda</taxon>
        <taxon>Digenea</taxon>
        <taxon>Plagiorchiida</taxon>
        <taxon>Echinostomata</taxon>
        <taxon>Echinostomatoidea</taxon>
        <taxon>Echinostomatidae</taxon>
        <taxon>Echinostoma</taxon>
    </lineage>
</organism>
<reference evidence="2 3" key="2">
    <citation type="submission" date="2018-11" db="EMBL/GenBank/DDBJ databases">
        <authorList>
            <consortium name="Pathogen Informatics"/>
        </authorList>
    </citation>
    <scope>NUCLEOTIDE SEQUENCE [LARGE SCALE GENOMIC DNA]</scope>
    <source>
        <strain evidence="2 3">Egypt</strain>
    </source>
</reference>
<dbReference type="OrthoDB" id="6118220at2759"/>
<dbReference type="WBParaSite" id="ECPE_0001721101-mRNA-1">
    <property type="protein sequence ID" value="ECPE_0001721101-mRNA-1"/>
    <property type="gene ID" value="ECPE_0001721101"/>
</dbReference>
<dbReference type="Proteomes" id="UP000272942">
    <property type="component" value="Unassembled WGS sequence"/>
</dbReference>